<sequence length="208" mass="24324">MDNEDSQRWDKNISEALRQFWVEFDKRLKEGDPKAYQFKEALKRVLEDILRSAHTPTISCEEKVGYALLCKPCPRHQERYDALIIMPTQGEKVVTRGVGYSIEGIKLICAKEPKEPIRDLNTAWGISLANAEVLEEYMFALRRLNHFREPTFEDFEKIRAEITARQCLMRGLPSKAREVYKELFNEEPSRRVLKLITKRIKEMSDDGS</sequence>
<dbReference type="EMBL" id="KF547927">
    <property type="protein sequence ID" value="AHA92077.1"/>
    <property type="molecule type" value="Genomic_DNA"/>
</dbReference>
<organism evidence="1">
    <name type="scientific">Los Azufres archaeal virus 2</name>
    <dbReference type="NCBI Taxonomy" id="1425359"/>
    <lineage>
        <taxon>Viruses</taxon>
    </lineage>
</organism>
<reference evidence="1" key="1">
    <citation type="submission" date="2013-08" db="EMBL/GenBank/DDBJ databases">
        <title>Identification of novel archaea and viruses from Sulfolobales-dominated Mexican hot springs metagenomes.</title>
        <authorList>
            <person name="Servin-Garciduenas L.E."/>
            <person name="Erdmann S."/>
            <person name="Peng X."/>
            <person name="Garrett R.A."/>
            <person name="Martinez-Romero E."/>
        </authorList>
    </citation>
    <scope>NUCLEOTIDE SEQUENCE</scope>
</reference>
<proteinExistence type="predicted"/>
<accession>A0A0A0PA21</accession>
<protein>
    <submittedName>
        <fullName evidence="1">Uncharacterized protein</fullName>
    </submittedName>
</protein>
<gene>
    <name evidence="1" type="primary">orf10</name>
</gene>
<evidence type="ECO:0000313" key="1">
    <source>
        <dbReference type="EMBL" id="AHA92077.1"/>
    </source>
</evidence>
<name>A0A0A0PA21_9VIRU</name>